<dbReference type="RefSeq" id="WP_316024576.1">
    <property type="nucleotide sequence ID" value="NZ_JAWDIO010000002.1"/>
</dbReference>
<gene>
    <name evidence="2" type="ORF">RS130_02060</name>
</gene>
<organism evidence="2 3">
    <name type="scientific">Paraglaciecola aquimarina</name>
    <dbReference type="NCBI Taxonomy" id="1235557"/>
    <lineage>
        <taxon>Bacteria</taxon>
        <taxon>Pseudomonadati</taxon>
        <taxon>Pseudomonadota</taxon>
        <taxon>Gammaproteobacteria</taxon>
        <taxon>Alteromonadales</taxon>
        <taxon>Alteromonadaceae</taxon>
        <taxon>Paraglaciecola</taxon>
    </lineage>
</organism>
<evidence type="ECO:0000313" key="3">
    <source>
        <dbReference type="Proteomes" id="UP001247805"/>
    </source>
</evidence>
<dbReference type="EMBL" id="JAWDIO010000002">
    <property type="protein sequence ID" value="MDU0352870.1"/>
    <property type="molecule type" value="Genomic_DNA"/>
</dbReference>
<feature type="transmembrane region" description="Helical" evidence="1">
    <location>
        <begin position="101"/>
        <end position="123"/>
    </location>
</feature>
<feature type="transmembrane region" description="Helical" evidence="1">
    <location>
        <begin position="135"/>
        <end position="157"/>
    </location>
</feature>
<keyword evidence="1" id="KW-0812">Transmembrane</keyword>
<evidence type="ECO:0000313" key="2">
    <source>
        <dbReference type="EMBL" id="MDU0352870.1"/>
    </source>
</evidence>
<accession>A0ABU3SSA0</accession>
<evidence type="ECO:0008006" key="4">
    <source>
        <dbReference type="Google" id="ProtNLM"/>
    </source>
</evidence>
<reference evidence="2 3" key="1">
    <citation type="submission" date="2023-10" db="EMBL/GenBank/DDBJ databases">
        <title>Glaciecola aquimarina strain GGW-M5 nov., isolated from a coastal seawater.</title>
        <authorList>
            <person name="Bayburt H."/>
            <person name="Kim J.M."/>
            <person name="Choi B.J."/>
            <person name="Jeon C.O."/>
        </authorList>
    </citation>
    <scope>NUCLEOTIDE SEQUENCE [LARGE SCALE GENOMIC DNA]</scope>
    <source>
        <strain evidence="2 3">KCTC 32108</strain>
    </source>
</reference>
<keyword evidence="3" id="KW-1185">Reference proteome</keyword>
<dbReference type="Proteomes" id="UP001247805">
    <property type="component" value="Unassembled WGS sequence"/>
</dbReference>
<feature type="transmembrane region" description="Helical" evidence="1">
    <location>
        <begin position="31"/>
        <end position="50"/>
    </location>
</feature>
<evidence type="ECO:0000256" key="1">
    <source>
        <dbReference type="SAM" id="Phobius"/>
    </source>
</evidence>
<comment type="caution">
    <text evidence="2">The sequence shown here is derived from an EMBL/GenBank/DDBJ whole genome shotgun (WGS) entry which is preliminary data.</text>
</comment>
<proteinExistence type="predicted"/>
<keyword evidence="1" id="KW-1133">Transmembrane helix</keyword>
<protein>
    <recommendedName>
        <fullName evidence="4">Cytochrome c domain-containing protein</fullName>
    </recommendedName>
</protein>
<keyword evidence="1" id="KW-0472">Membrane</keyword>
<name>A0ABU3SSA0_9ALTE</name>
<sequence>MQTTAKPQKEYRFRELYAVIVTKKIPQPLKYAWVIGLGFITFLLLLPFLINLDGETGNDWAIFFGRFHIVVLHLPIGWLMIIPFIELIARKCALPELKKAIRFILALAAFSAILAVSIGLTLASSDGYSGDIVTTHMWLGISTAIFTILACLFNESFQASAKNLFQQAYYFSLATALVAVTWGGHLGGALVQGEGYLTEKLPTELKVTLGFEEQEQLLSYDTPIYQGFIEPMLAAQCMSCHNAGKVKGQFTLDTLEGLFKGGKAKKQA</sequence>
<feature type="transmembrane region" description="Helical" evidence="1">
    <location>
        <begin position="169"/>
        <end position="191"/>
    </location>
</feature>
<feature type="transmembrane region" description="Helical" evidence="1">
    <location>
        <begin position="70"/>
        <end position="89"/>
    </location>
</feature>